<evidence type="ECO:0000256" key="1">
    <source>
        <dbReference type="SAM" id="MobiDB-lite"/>
    </source>
</evidence>
<dbReference type="AlphaFoldDB" id="A0A2T8KVY2"/>
<name>A0A2T8KVY2_9POAL</name>
<feature type="compositionally biased region" description="Low complexity" evidence="1">
    <location>
        <begin position="261"/>
        <end position="270"/>
    </location>
</feature>
<feature type="region of interest" description="Disordered" evidence="1">
    <location>
        <begin position="255"/>
        <end position="283"/>
    </location>
</feature>
<reference evidence="2" key="1">
    <citation type="submission" date="2018-04" db="EMBL/GenBank/DDBJ databases">
        <title>WGS assembly of Panicum hallii.</title>
        <authorList>
            <person name="Lovell J."/>
            <person name="Jenkins J."/>
            <person name="Lowry D."/>
            <person name="Mamidi S."/>
            <person name="Sreedasyam A."/>
            <person name="Weng X."/>
            <person name="Barry K."/>
            <person name="Bonette J."/>
            <person name="Campitelli B."/>
            <person name="Daum C."/>
            <person name="Gordon S."/>
            <person name="Gould B."/>
            <person name="Lipzen A."/>
            <person name="Macqueen A."/>
            <person name="Palacio-Mejia J."/>
            <person name="Plott C."/>
            <person name="Shakirov E."/>
            <person name="Shu S."/>
            <person name="Yoshinaga Y."/>
            <person name="Zane M."/>
            <person name="Rokhsar D."/>
            <person name="Grimwood J."/>
            <person name="Schmutz J."/>
            <person name="Juenger T."/>
        </authorList>
    </citation>
    <scope>NUCLEOTIDE SEQUENCE [LARGE SCALE GENOMIC DNA]</scope>
    <source>
        <strain evidence="2">FIL2</strain>
    </source>
</reference>
<accession>A0A2T8KVY2</accession>
<protein>
    <submittedName>
        <fullName evidence="2">Uncharacterized protein</fullName>
    </submittedName>
</protein>
<proteinExistence type="predicted"/>
<dbReference type="Proteomes" id="UP000243499">
    <property type="component" value="Chromosome 1"/>
</dbReference>
<dbReference type="Gramene" id="PVH66338">
    <property type="protein sequence ID" value="PVH66338"/>
    <property type="gene ID" value="PAHAL_1G213200"/>
</dbReference>
<gene>
    <name evidence="2" type="ORF">PAHAL_1G213200</name>
</gene>
<dbReference type="EMBL" id="CM008046">
    <property type="protein sequence ID" value="PVH66338.1"/>
    <property type="molecule type" value="Genomic_DNA"/>
</dbReference>
<organism evidence="2">
    <name type="scientific">Panicum hallii</name>
    <dbReference type="NCBI Taxonomy" id="206008"/>
    <lineage>
        <taxon>Eukaryota</taxon>
        <taxon>Viridiplantae</taxon>
        <taxon>Streptophyta</taxon>
        <taxon>Embryophyta</taxon>
        <taxon>Tracheophyta</taxon>
        <taxon>Spermatophyta</taxon>
        <taxon>Magnoliopsida</taxon>
        <taxon>Liliopsida</taxon>
        <taxon>Poales</taxon>
        <taxon>Poaceae</taxon>
        <taxon>PACMAD clade</taxon>
        <taxon>Panicoideae</taxon>
        <taxon>Panicodae</taxon>
        <taxon>Paniceae</taxon>
        <taxon>Panicinae</taxon>
        <taxon>Panicum</taxon>
        <taxon>Panicum sect. Panicum</taxon>
    </lineage>
</organism>
<sequence length="309" mass="35166">MLSTPFAPVPDCLRCPCFQMAENGWTQGVCQEEPGFPRLLINSLERLGITERPRYYSREYEYLGTRRCRVVLSIARSTRHPDIEPWRVTATGFQHQDAYPLAIRKALRYLCRIFEEHLIPTPMRLFPPAIRTQVWQARMRNLERRRQHEDLLYHVVAYLVSLDKLFDEQAQILREQTHRAEQAELAVRMHQIRVAQAEARTAAAISSEAVAQESLRQIQDRRMQEWTNGGTPIPAIGETRVLVGTPITGWGGLFRTPQAPPEGTEGTAAATGGGAVERPQENGILEDDEEELLIPLEVHSAPENDSPRE</sequence>
<evidence type="ECO:0000313" key="2">
    <source>
        <dbReference type="EMBL" id="PVH66338.1"/>
    </source>
</evidence>